<feature type="signal peptide" evidence="2">
    <location>
        <begin position="1"/>
        <end position="18"/>
    </location>
</feature>
<dbReference type="SUPFAM" id="SSF52266">
    <property type="entry name" value="SGNH hydrolase"/>
    <property type="match status" value="1"/>
</dbReference>
<dbReference type="OrthoDB" id="1600564at2759"/>
<organism evidence="3 4">
    <name type="scientific">Hypholoma sublateritium (strain FD-334 SS-4)</name>
    <dbReference type="NCBI Taxonomy" id="945553"/>
    <lineage>
        <taxon>Eukaryota</taxon>
        <taxon>Fungi</taxon>
        <taxon>Dikarya</taxon>
        <taxon>Basidiomycota</taxon>
        <taxon>Agaricomycotina</taxon>
        <taxon>Agaricomycetes</taxon>
        <taxon>Agaricomycetidae</taxon>
        <taxon>Agaricales</taxon>
        <taxon>Agaricineae</taxon>
        <taxon>Strophariaceae</taxon>
        <taxon>Hypholoma</taxon>
    </lineage>
</organism>
<accession>A0A0D2L6D5</accession>
<dbReference type="EMBL" id="KN817549">
    <property type="protein sequence ID" value="KJA22507.1"/>
    <property type="molecule type" value="Genomic_DNA"/>
</dbReference>
<feature type="chain" id="PRO_5002257589" evidence="2">
    <location>
        <begin position="19"/>
        <end position="326"/>
    </location>
</feature>
<dbReference type="AlphaFoldDB" id="A0A0D2L6D5"/>
<proteinExistence type="predicted"/>
<evidence type="ECO:0000313" key="3">
    <source>
        <dbReference type="EMBL" id="KJA22507.1"/>
    </source>
</evidence>
<gene>
    <name evidence="3" type="ORF">HYPSUDRAFT_87348</name>
</gene>
<dbReference type="InterPro" id="IPR036514">
    <property type="entry name" value="SGNH_hydro_sf"/>
</dbReference>
<evidence type="ECO:0000313" key="4">
    <source>
        <dbReference type="Proteomes" id="UP000054270"/>
    </source>
</evidence>
<dbReference type="Proteomes" id="UP000054270">
    <property type="component" value="Unassembled WGS sequence"/>
</dbReference>
<dbReference type="PANTHER" id="PTHR45648">
    <property type="entry name" value="GDSL LIPASE/ACYLHYDROLASE FAMILY PROTEIN (AFU_ORTHOLOGUE AFUA_4G14700)"/>
    <property type="match status" value="1"/>
</dbReference>
<dbReference type="PANTHER" id="PTHR45648:SF22">
    <property type="entry name" value="GDSL LIPASE_ACYLHYDROLASE FAMILY PROTEIN (AFU_ORTHOLOGUE AFUA_4G14700)"/>
    <property type="match status" value="1"/>
</dbReference>
<keyword evidence="2" id="KW-0732">Signal</keyword>
<dbReference type="Pfam" id="PF00657">
    <property type="entry name" value="Lipase_GDSL"/>
    <property type="match status" value="1"/>
</dbReference>
<name>A0A0D2L6D5_HYPSF</name>
<sequence>MFLPTSFTLLASAVFASAKNPLRSNQITAFVPFGDSYTDTFSPADGGTAWPTYAVGYAGKGVSLFPFARSGATCSNNLVSRPFPSVFESQLPLWLQEKANGSLSYLAGPNARDQENALYFLWIGTNDVGDNGLLTGQSAPGVSLVDVVKCMINWVKVVYQNGGRNFIFANMIPLQRTILYSTDSYINHYWTAVRNTTEWNVVMNELVLSGNELAQLMLQALPPSMPGAHLGLFDAHSFFNDMLDHPSAYLNGTAPLNTTGAVKSCVYELNESTADTGVCTIAQGSDRDSFIWYDELHPSEQSDRNVAREIAKAIKGQESEWIDWLF</sequence>
<keyword evidence="1" id="KW-0378">Hydrolase</keyword>
<protein>
    <submittedName>
        <fullName evidence="3">Carbohydrate esterase family 16 protein</fullName>
    </submittedName>
</protein>
<evidence type="ECO:0000256" key="2">
    <source>
        <dbReference type="SAM" id="SignalP"/>
    </source>
</evidence>
<reference evidence="4" key="1">
    <citation type="submission" date="2014-04" db="EMBL/GenBank/DDBJ databases">
        <title>Evolutionary Origins and Diversification of the Mycorrhizal Mutualists.</title>
        <authorList>
            <consortium name="DOE Joint Genome Institute"/>
            <consortium name="Mycorrhizal Genomics Consortium"/>
            <person name="Kohler A."/>
            <person name="Kuo A."/>
            <person name="Nagy L.G."/>
            <person name="Floudas D."/>
            <person name="Copeland A."/>
            <person name="Barry K.W."/>
            <person name="Cichocki N."/>
            <person name="Veneault-Fourrey C."/>
            <person name="LaButti K."/>
            <person name="Lindquist E.A."/>
            <person name="Lipzen A."/>
            <person name="Lundell T."/>
            <person name="Morin E."/>
            <person name="Murat C."/>
            <person name="Riley R."/>
            <person name="Ohm R."/>
            <person name="Sun H."/>
            <person name="Tunlid A."/>
            <person name="Henrissat B."/>
            <person name="Grigoriev I.V."/>
            <person name="Hibbett D.S."/>
            <person name="Martin F."/>
        </authorList>
    </citation>
    <scope>NUCLEOTIDE SEQUENCE [LARGE SCALE GENOMIC DNA]</scope>
    <source>
        <strain evidence="4">FD-334 SS-4</strain>
    </source>
</reference>
<dbReference type="OMA" id="PVWPTKS"/>
<keyword evidence="4" id="KW-1185">Reference proteome</keyword>
<dbReference type="Gene3D" id="3.40.50.1110">
    <property type="entry name" value="SGNH hydrolase"/>
    <property type="match status" value="1"/>
</dbReference>
<dbReference type="GO" id="GO:0016788">
    <property type="term" value="F:hydrolase activity, acting on ester bonds"/>
    <property type="evidence" value="ECO:0007669"/>
    <property type="project" value="InterPro"/>
</dbReference>
<dbReference type="InterPro" id="IPR051058">
    <property type="entry name" value="GDSL_Est/Lipase"/>
</dbReference>
<evidence type="ECO:0000256" key="1">
    <source>
        <dbReference type="ARBA" id="ARBA00022801"/>
    </source>
</evidence>
<dbReference type="InterPro" id="IPR001087">
    <property type="entry name" value="GDSL"/>
</dbReference>